<keyword evidence="2" id="KW-1185">Reference proteome</keyword>
<proteinExistence type="predicted"/>
<dbReference type="Proteomes" id="UP000192247">
    <property type="component" value="Unassembled WGS sequence"/>
</dbReference>
<protein>
    <submittedName>
        <fullName evidence="1">Uncharacterized protein</fullName>
    </submittedName>
</protein>
<organism evidence="1 2">
    <name type="scientific">Tropilaelaps mercedesae</name>
    <dbReference type="NCBI Taxonomy" id="418985"/>
    <lineage>
        <taxon>Eukaryota</taxon>
        <taxon>Metazoa</taxon>
        <taxon>Ecdysozoa</taxon>
        <taxon>Arthropoda</taxon>
        <taxon>Chelicerata</taxon>
        <taxon>Arachnida</taxon>
        <taxon>Acari</taxon>
        <taxon>Parasitiformes</taxon>
        <taxon>Mesostigmata</taxon>
        <taxon>Gamasina</taxon>
        <taxon>Dermanyssoidea</taxon>
        <taxon>Laelapidae</taxon>
        <taxon>Tropilaelaps</taxon>
    </lineage>
</organism>
<reference evidence="1 2" key="1">
    <citation type="journal article" date="2017" name="Gigascience">
        <title>Draft genome of the honey bee ectoparasitic mite, Tropilaelaps mercedesae, is shaped by the parasitic life history.</title>
        <authorList>
            <person name="Dong X."/>
            <person name="Armstrong S.D."/>
            <person name="Xia D."/>
            <person name="Makepeace B.L."/>
            <person name="Darby A.C."/>
            <person name="Kadowaki T."/>
        </authorList>
    </citation>
    <scope>NUCLEOTIDE SEQUENCE [LARGE SCALE GENOMIC DNA]</scope>
    <source>
        <strain evidence="1">Wuxi-XJTLU</strain>
    </source>
</reference>
<dbReference type="InParanoid" id="A0A1V9X8V6"/>
<accession>A0A1V9X8V6</accession>
<evidence type="ECO:0000313" key="1">
    <source>
        <dbReference type="EMBL" id="OQR69984.1"/>
    </source>
</evidence>
<evidence type="ECO:0000313" key="2">
    <source>
        <dbReference type="Proteomes" id="UP000192247"/>
    </source>
</evidence>
<gene>
    <name evidence="1" type="ORF">BIW11_04249</name>
</gene>
<dbReference type="EMBL" id="MNPL01019141">
    <property type="protein sequence ID" value="OQR69984.1"/>
    <property type="molecule type" value="Genomic_DNA"/>
</dbReference>
<sequence>MIPALTPDGKKRDSSVEDIALLQLSVTTGNPFGRTSNYTSRHYWQSLN</sequence>
<name>A0A1V9X8V6_9ACAR</name>
<comment type="caution">
    <text evidence="1">The sequence shown here is derived from an EMBL/GenBank/DDBJ whole genome shotgun (WGS) entry which is preliminary data.</text>
</comment>
<dbReference type="AlphaFoldDB" id="A0A1V9X8V6"/>